<dbReference type="Proteomes" id="UP000012153">
    <property type="component" value="Unassembled WGS sequence"/>
</dbReference>
<evidence type="ECO:0000313" key="2">
    <source>
        <dbReference type="Proteomes" id="UP000012153"/>
    </source>
</evidence>
<name>M6U6M7_9LEPT</name>
<comment type="caution">
    <text evidence="1">The sequence shown here is derived from an EMBL/GenBank/DDBJ whole genome shotgun (WGS) entry which is preliminary data.</text>
</comment>
<evidence type="ECO:0000313" key="1">
    <source>
        <dbReference type="EMBL" id="EMO40135.1"/>
    </source>
</evidence>
<dbReference type="AlphaFoldDB" id="M6U6M7"/>
<organism evidence="1 2">
    <name type="scientific">Leptospira noguchii serovar Autumnalis str. ZUN142</name>
    <dbReference type="NCBI Taxonomy" id="1085540"/>
    <lineage>
        <taxon>Bacteria</taxon>
        <taxon>Pseudomonadati</taxon>
        <taxon>Spirochaetota</taxon>
        <taxon>Spirochaetia</taxon>
        <taxon>Leptospirales</taxon>
        <taxon>Leptospiraceae</taxon>
        <taxon>Leptospira</taxon>
    </lineage>
</organism>
<protein>
    <submittedName>
        <fullName evidence="1">Uncharacterized protein</fullName>
    </submittedName>
</protein>
<sequence length="39" mass="4596">MNELSVSLLRLLDRSRWKLSTTLSYGSRCGIKLFVFYKN</sequence>
<gene>
    <name evidence="1" type="ORF">LEP1GSC186_4799</name>
</gene>
<accession>M6U6M7</accession>
<dbReference type="EMBL" id="AHOP02000037">
    <property type="protein sequence ID" value="EMO40135.1"/>
    <property type="molecule type" value="Genomic_DNA"/>
</dbReference>
<reference evidence="1 2" key="1">
    <citation type="submission" date="2013-01" db="EMBL/GenBank/DDBJ databases">
        <authorList>
            <person name="Harkins D.M."/>
            <person name="Durkin A.S."/>
            <person name="Brinkac L.M."/>
            <person name="Haft D.H."/>
            <person name="Selengut J.D."/>
            <person name="Sanka R."/>
            <person name="DePew J."/>
            <person name="Purushe J."/>
            <person name="Matthias M.A."/>
            <person name="Vinetz J.M."/>
            <person name="Sutton G.G."/>
            <person name="Nierman W.C."/>
            <person name="Fouts D.E."/>
        </authorList>
    </citation>
    <scope>NUCLEOTIDE SEQUENCE [LARGE SCALE GENOMIC DNA]</scope>
    <source>
        <strain evidence="1 2">ZUN142</strain>
    </source>
</reference>
<proteinExistence type="predicted"/>